<name>A0A7J7Z875_MYOMY</name>
<evidence type="ECO:0000313" key="8">
    <source>
        <dbReference type="Proteomes" id="UP000527355"/>
    </source>
</evidence>
<dbReference type="InterPro" id="IPR038765">
    <property type="entry name" value="Papain-like_cys_pep_sf"/>
</dbReference>
<dbReference type="FunFam" id="3.40.395.10:FF:000001">
    <property type="entry name" value="Sentrin-specific protease 1"/>
    <property type="match status" value="1"/>
</dbReference>
<keyword evidence="2" id="KW-0645">Protease</keyword>
<comment type="caution">
    <text evidence="7">The sequence shown here is derived from an EMBL/GenBank/DDBJ whole genome shotgun (WGS) entry which is preliminary data.</text>
</comment>
<evidence type="ECO:0000256" key="2">
    <source>
        <dbReference type="ARBA" id="ARBA00022670"/>
    </source>
</evidence>
<dbReference type="AlphaFoldDB" id="A0A7J7Z875"/>
<comment type="similarity">
    <text evidence="1">Belongs to the peptidase C48 family.</text>
</comment>
<evidence type="ECO:0000313" key="7">
    <source>
        <dbReference type="EMBL" id="KAF6370477.1"/>
    </source>
</evidence>
<dbReference type="GO" id="GO:0016926">
    <property type="term" value="P:protein desumoylation"/>
    <property type="evidence" value="ECO:0007669"/>
    <property type="project" value="TreeGrafter"/>
</dbReference>
<dbReference type="GO" id="GO:0005634">
    <property type="term" value="C:nucleus"/>
    <property type="evidence" value="ECO:0007669"/>
    <property type="project" value="TreeGrafter"/>
</dbReference>
<proteinExistence type="inferred from homology"/>
<reference evidence="7 8" key="1">
    <citation type="journal article" date="2020" name="Nature">
        <title>Six reference-quality genomes reveal evolution of bat adaptations.</title>
        <authorList>
            <person name="Jebb D."/>
            <person name="Huang Z."/>
            <person name="Pippel M."/>
            <person name="Hughes G.M."/>
            <person name="Lavrichenko K."/>
            <person name="Devanna P."/>
            <person name="Winkler S."/>
            <person name="Jermiin L.S."/>
            <person name="Skirmuntt E.C."/>
            <person name="Katzourakis A."/>
            <person name="Burkitt-Gray L."/>
            <person name="Ray D.A."/>
            <person name="Sullivan K.A.M."/>
            <person name="Roscito J.G."/>
            <person name="Kirilenko B.M."/>
            <person name="Davalos L.M."/>
            <person name="Corthals A.P."/>
            <person name="Power M.L."/>
            <person name="Jones G."/>
            <person name="Ransome R.D."/>
            <person name="Dechmann D.K.N."/>
            <person name="Locatelli A.G."/>
            <person name="Puechmaille S.J."/>
            <person name="Fedrigo O."/>
            <person name="Jarvis E.D."/>
            <person name="Hiller M."/>
            <person name="Vernes S.C."/>
            <person name="Myers E.W."/>
            <person name="Teeling E.C."/>
        </authorList>
    </citation>
    <scope>NUCLEOTIDE SEQUENCE [LARGE SCALE GENOMIC DNA]</scope>
    <source>
        <strain evidence="7">MMyoMyo1</strain>
        <tissue evidence="7">Flight muscle</tissue>
    </source>
</reference>
<feature type="domain" description="Ubiquitin-like protease family profile" evidence="6">
    <location>
        <begin position="450"/>
        <end position="614"/>
    </location>
</feature>
<feature type="region of interest" description="Disordered" evidence="5">
    <location>
        <begin position="292"/>
        <end position="314"/>
    </location>
</feature>
<dbReference type="GO" id="GO:0060255">
    <property type="term" value="P:regulation of macromolecule metabolic process"/>
    <property type="evidence" value="ECO:0007669"/>
    <property type="project" value="UniProtKB-ARBA"/>
</dbReference>
<dbReference type="VEuPathDB" id="HostDB:GeneID_118649797"/>
<protein>
    <submittedName>
        <fullName evidence="7">SUMO specific peptidase 1</fullName>
    </submittedName>
</protein>
<keyword evidence="8" id="KW-1185">Reference proteome</keyword>
<dbReference type="PANTHER" id="PTHR12606:SF30">
    <property type="entry name" value="SENTRIN-SPECIFIC PROTEASE 1"/>
    <property type="match status" value="1"/>
</dbReference>
<keyword evidence="4" id="KW-0788">Thiol protease</keyword>
<dbReference type="Pfam" id="PF02902">
    <property type="entry name" value="Peptidase_C48"/>
    <property type="match status" value="1"/>
</dbReference>
<dbReference type="PANTHER" id="PTHR12606">
    <property type="entry name" value="SENTRIN/SUMO-SPECIFIC PROTEASE"/>
    <property type="match status" value="1"/>
</dbReference>
<accession>A0A7J7Z875</accession>
<dbReference type="InterPro" id="IPR003653">
    <property type="entry name" value="Peptidase_C48_C"/>
</dbReference>
<evidence type="ECO:0000256" key="4">
    <source>
        <dbReference type="ARBA" id="ARBA00022807"/>
    </source>
</evidence>
<evidence type="ECO:0000259" key="6">
    <source>
        <dbReference type="PROSITE" id="PS50600"/>
    </source>
</evidence>
<sequence length="644" mass="73532">MDDIADGMRMDAGEVTLVNHNSLFKTHLLSQTGFPEDQLSLSDHQILPSRQGNLDGSYTCSTRSAAYSSNYYSDKPSSDSFLGSGDLRTFGQSANGQWRNSTPASGTTSQKSRNSRSLYLETRKTSSGLSNSFTGKSNHHCHMSAYEKSFPIKSVPSPSWSGSCRRNLLSPKKTQRRHVSTAEETVQEEEREIYRQLLQMVTGKQFSVAKPTTHFPLHLSRCLNSSRNTLQDTLFQNGNSYAAQITGSDTSSSGSASILTSQEQLSHSGYPLSSYTPDISFSSKDSDLLHQLQHHHSLPHQPDNSSASNTQSKGSDSVILLKVQDSQTPAPSPTFFQAELWIKELTSVYDSRARERWRQIEEQKALALQLQNQRLQEQEHSVHDSVELRLRVPLEKEIPVTIAQETEKKGRKLTDSEDEFPEITEEMEKEIKNVFRNGNQDEVLSEAFRLTITRKDIQTLNHLNWLNDEIINFYMNMLMERSKEKGLPSVHAFNTFFFTKLKTAGYQAVKRWTKKVDVFSVDILLVPIHLGVHWCLAVVDFRKKNITYYDSMGGINNEACRILLQYLKQESIDKKRKEFDTNGWQLFSKKSQEIPQQMNGSDCGMFACKYADCITKDRPINFTQQHMPYFRKRMVWEILHRKLL</sequence>
<dbReference type="Proteomes" id="UP000527355">
    <property type="component" value="Unassembled WGS sequence"/>
</dbReference>
<dbReference type="GO" id="GO:0006508">
    <property type="term" value="P:proteolysis"/>
    <property type="evidence" value="ECO:0007669"/>
    <property type="project" value="UniProtKB-KW"/>
</dbReference>
<feature type="compositionally biased region" description="Polar residues" evidence="5">
    <location>
        <begin position="92"/>
        <end position="117"/>
    </location>
</feature>
<dbReference type="SUPFAM" id="SSF54001">
    <property type="entry name" value="Cysteine proteinases"/>
    <property type="match status" value="1"/>
</dbReference>
<evidence type="ECO:0000256" key="3">
    <source>
        <dbReference type="ARBA" id="ARBA00022801"/>
    </source>
</evidence>
<keyword evidence="3" id="KW-0378">Hydrolase</keyword>
<organism evidence="7 8">
    <name type="scientific">Myotis myotis</name>
    <name type="common">Greater mouse-eared bat</name>
    <name type="synonym">Vespertilio myotis</name>
    <dbReference type="NCBI Taxonomy" id="51298"/>
    <lineage>
        <taxon>Eukaryota</taxon>
        <taxon>Metazoa</taxon>
        <taxon>Chordata</taxon>
        <taxon>Craniata</taxon>
        <taxon>Vertebrata</taxon>
        <taxon>Euteleostomi</taxon>
        <taxon>Mammalia</taxon>
        <taxon>Eutheria</taxon>
        <taxon>Laurasiatheria</taxon>
        <taxon>Chiroptera</taxon>
        <taxon>Yangochiroptera</taxon>
        <taxon>Vespertilionidae</taxon>
        <taxon>Myotis</taxon>
    </lineage>
</organism>
<dbReference type="PROSITE" id="PS50600">
    <property type="entry name" value="ULP_PROTEASE"/>
    <property type="match status" value="1"/>
</dbReference>
<evidence type="ECO:0000256" key="5">
    <source>
        <dbReference type="SAM" id="MobiDB-lite"/>
    </source>
</evidence>
<feature type="region of interest" description="Disordered" evidence="5">
    <location>
        <begin position="92"/>
        <end position="118"/>
    </location>
</feature>
<gene>
    <name evidence="7" type="ORF">mMyoMyo1_017247</name>
</gene>
<dbReference type="GO" id="GO:0080090">
    <property type="term" value="P:regulation of primary metabolic process"/>
    <property type="evidence" value="ECO:0007669"/>
    <property type="project" value="UniProtKB-ARBA"/>
</dbReference>
<dbReference type="GO" id="GO:0016929">
    <property type="term" value="F:deSUMOylase activity"/>
    <property type="evidence" value="ECO:0007669"/>
    <property type="project" value="TreeGrafter"/>
</dbReference>
<evidence type="ECO:0000256" key="1">
    <source>
        <dbReference type="ARBA" id="ARBA00005234"/>
    </source>
</evidence>
<dbReference type="EMBL" id="JABWUV010000003">
    <property type="protein sequence ID" value="KAF6370477.1"/>
    <property type="molecule type" value="Genomic_DNA"/>
</dbReference>
<feature type="compositionally biased region" description="Polar residues" evidence="5">
    <location>
        <begin position="304"/>
        <end position="314"/>
    </location>
</feature>
<dbReference type="Gene3D" id="3.40.395.10">
    <property type="entry name" value="Adenoviral Proteinase, Chain A"/>
    <property type="match status" value="1"/>
</dbReference>